<feature type="region of interest" description="Disordered" evidence="1">
    <location>
        <begin position="1"/>
        <end position="121"/>
    </location>
</feature>
<feature type="compositionally biased region" description="Acidic residues" evidence="1">
    <location>
        <begin position="241"/>
        <end position="253"/>
    </location>
</feature>
<dbReference type="OMA" id="WRKDEQT"/>
<name>B4JQ54_DROGR</name>
<dbReference type="FunCoup" id="B4JQ54">
    <property type="interactions" value="5"/>
</dbReference>
<feature type="region of interest" description="Disordered" evidence="1">
    <location>
        <begin position="235"/>
        <end position="272"/>
    </location>
</feature>
<dbReference type="eggNOG" id="ENOG502T7YE">
    <property type="taxonomic scope" value="Eukaryota"/>
</dbReference>
<dbReference type="OrthoDB" id="8054697at2759"/>
<keyword evidence="3" id="KW-1185">Reference proteome</keyword>
<dbReference type="AlphaFoldDB" id="B4JQ54"/>
<feature type="compositionally biased region" description="Acidic residues" evidence="1">
    <location>
        <begin position="86"/>
        <end position="108"/>
    </location>
</feature>
<dbReference type="EMBL" id="CH916372">
    <property type="protein sequence ID" value="EDV99034.1"/>
    <property type="molecule type" value="Genomic_DNA"/>
</dbReference>
<dbReference type="HOGENOM" id="CLU_072900_0_0_1"/>
<dbReference type="PhylomeDB" id="B4JQ54"/>
<accession>B4JQ54</accession>
<protein>
    <submittedName>
        <fullName evidence="2">GH13269</fullName>
    </submittedName>
</protein>
<gene>
    <name evidence="2" type="primary">Dgri\GH13269</name>
    <name evidence="2" type="ORF">Dgri_GH13269</name>
</gene>
<organism evidence="3">
    <name type="scientific">Drosophila grimshawi</name>
    <name type="common">Hawaiian fruit fly</name>
    <name type="synonym">Idiomyia grimshawi</name>
    <dbReference type="NCBI Taxonomy" id="7222"/>
    <lineage>
        <taxon>Eukaryota</taxon>
        <taxon>Metazoa</taxon>
        <taxon>Ecdysozoa</taxon>
        <taxon>Arthropoda</taxon>
        <taxon>Hexapoda</taxon>
        <taxon>Insecta</taxon>
        <taxon>Pterygota</taxon>
        <taxon>Neoptera</taxon>
        <taxon>Endopterygota</taxon>
        <taxon>Diptera</taxon>
        <taxon>Brachycera</taxon>
        <taxon>Muscomorpha</taxon>
        <taxon>Ephydroidea</taxon>
        <taxon>Drosophilidae</taxon>
        <taxon>Drosophila</taxon>
        <taxon>Hawaiian Drosophila</taxon>
    </lineage>
</organism>
<dbReference type="InParanoid" id="B4JQ54"/>
<feature type="compositionally biased region" description="Polar residues" evidence="1">
    <location>
        <begin position="1"/>
        <end position="12"/>
    </location>
</feature>
<dbReference type="KEGG" id="dgr:6566489"/>
<sequence>MRSRTELVTTTFDLDSDEEDYSPDDDDSEEDWRPNKKPQQKQPRPTGTNSTVSGDAGGSGRKRKGAAPMTAAKNKKRTIPTKVSDEDFESDDDDDDELETEPSDDDFDNPSTSKRSHSLPPKKQFVQLAELDLLLKKRDILDKNWLHNSRLCIWRKDEQTNLLQKYLRVKTSQDADRPHEQQLIFTSTSVYSSWDEEHISDFIDVKVKCLDRNNRRIQLDDIGAIKKQSIELQAANRSSEINDENDNNDETADQEPAACAEENKDVEEPITT</sequence>
<feature type="compositionally biased region" description="Basic and acidic residues" evidence="1">
    <location>
        <begin position="261"/>
        <end position="272"/>
    </location>
</feature>
<dbReference type="Proteomes" id="UP000001070">
    <property type="component" value="Unassembled WGS sequence"/>
</dbReference>
<evidence type="ECO:0000256" key="1">
    <source>
        <dbReference type="SAM" id="MobiDB-lite"/>
    </source>
</evidence>
<evidence type="ECO:0000313" key="2">
    <source>
        <dbReference type="EMBL" id="EDV99034.1"/>
    </source>
</evidence>
<proteinExistence type="predicted"/>
<reference evidence="2 3" key="1">
    <citation type="journal article" date="2007" name="Nature">
        <title>Evolution of genes and genomes on the Drosophila phylogeny.</title>
        <authorList>
            <consortium name="Drosophila 12 Genomes Consortium"/>
            <person name="Clark A.G."/>
            <person name="Eisen M.B."/>
            <person name="Smith D.R."/>
            <person name="Bergman C.M."/>
            <person name="Oliver B."/>
            <person name="Markow T.A."/>
            <person name="Kaufman T.C."/>
            <person name="Kellis M."/>
            <person name="Gelbart W."/>
            <person name="Iyer V.N."/>
            <person name="Pollard D.A."/>
            <person name="Sackton T.B."/>
            <person name="Larracuente A.M."/>
            <person name="Singh N.D."/>
            <person name="Abad J.P."/>
            <person name="Abt D.N."/>
            <person name="Adryan B."/>
            <person name="Aguade M."/>
            <person name="Akashi H."/>
            <person name="Anderson W.W."/>
            <person name="Aquadro C.F."/>
            <person name="Ardell D.H."/>
            <person name="Arguello R."/>
            <person name="Artieri C.G."/>
            <person name="Barbash D.A."/>
            <person name="Barker D."/>
            <person name="Barsanti P."/>
            <person name="Batterham P."/>
            <person name="Batzoglou S."/>
            <person name="Begun D."/>
            <person name="Bhutkar A."/>
            <person name="Blanco E."/>
            <person name="Bosak S.A."/>
            <person name="Bradley R.K."/>
            <person name="Brand A.D."/>
            <person name="Brent M.R."/>
            <person name="Brooks A.N."/>
            <person name="Brown R.H."/>
            <person name="Butlin R.K."/>
            <person name="Caggese C."/>
            <person name="Calvi B.R."/>
            <person name="Bernardo de Carvalho A."/>
            <person name="Caspi A."/>
            <person name="Castrezana S."/>
            <person name="Celniker S.E."/>
            <person name="Chang J.L."/>
            <person name="Chapple C."/>
            <person name="Chatterji S."/>
            <person name="Chinwalla A."/>
            <person name="Civetta A."/>
            <person name="Clifton S.W."/>
            <person name="Comeron J.M."/>
            <person name="Costello J.C."/>
            <person name="Coyne J.A."/>
            <person name="Daub J."/>
            <person name="David R.G."/>
            <person name="Delcher A.L."/>
            <person name="Delehaunty K."/>
            <person name="Do C.B."/>
            <person name="Ebling H."/>
            <person name="Edwards K."/>
            <person name="Eickbush T."/>
            <person name="Evans J.D."/>
            <person name="Filipski A."/>
            <person name="Findeiss S."/>
            <person name="Freyhult E."/>
            <person name="Fulton L."/>
            <person name="Fulton R."/>
            <person name="Garcia A.C."/>
            <person name="Gardiner A."/>
            <person name="Garfield D.A."/>
            <person name="Garvin B.E."/>
            <person name="Gibson G."/>
            <person name="Gilbert D."/>
            <person name="Gnerre S."/>
            <person name="Godfrey J."/>
            <person name="Good R."/>
            <person name="Gotea V."/>
            <person name="Gravely B."/>
            <person name="Greenberg A.J."/>
            <person name="Griffiths-Jones S."/>
            <person name="Gross S."/>
            <person name="Guigo R."/>
            <person name="Gustafson E.A."/>
            <person name="Haerty W."/>
            <person name="Hahn M.W."/>
            <person name="Halligan D.L."/>
            <person name="Halpern A.L."/>
            <person name="Halter G.M."/>
            <person name="Han M.V."/>
            <person name="Heger A."/>
            <person name="Hillier L."/>
            <person name="Hinrichs A.S."/>
            <person name="Holmes I."/>
            <person name="Hoskins R.A."/>
            <person name="Hubisz M.J."/>
            <person name="Hultmark D."/>
            <person name="Huntley M.A."/>
            <person name="Jaffe D.B."/>
            <person name="Jagadeeshan S."/>
            <person name="Jeck W.R."/>
            <person name="Johnson J."/>
            <person name="Jones C.D."/>
            <person name="Jordan W.C."/>
            <person name="Karpen G.H."/>
            <person name="Kataoka E."/>
            <person name="Keightley P.D."/>
            <person name="Kheradpour P."/>
            <person name="Kirkness E.F."/>
            <person name="Koerich L.B."/>
            <person name="Kristiansen K."/>
            <person name="Kudrna D."/>
            <person name="Kulathinal R.J."/>
            <person name="Kumar S."/>
            <person name="Kwok R."/>
            <person name="Lander E."/>
            <person name="Langley C.H."/>
            <person name="Lapoint R."/>
            <person name="Lazzaro B.P."/>
            <person name="Lee S.J."/>
            <person name="Levesque L."/>
            <person name="Li R."/>
            <person name="Lin C.F."/>
            <person name="Lin M.F."/>
            <person name="Lindblad-Toh K."/>
            <person name="Llopart A."/>
            <person name="Long M."/>
            <person name="Low L."/>
            <person name="Lozovsky E."/>
            <person name="Lu J."/>
            <person name="Luo M."/>
            <person name="Machado C.A."/>
            <person name="Makalowski W."/>
            <person name="Marzo M."/>
            <person name="Matsuda M."/>
            <person name="Matzkin L."/>
            <person name="McAllister B."/>
            <person name="McBride C.S."/>
            <person name="McKernan B."/>
            <person name="McKernan K."/>
            <person name="Mendez-Lago M."/>
            <person name="Minx P."/>
            <person name="Mollenhauer M.U."/>
            <person name="Montooth K."/>
            <person name="Mount S.M."/>
            <person name="Mu X."/>
            <person name="Myers E."/>
            <person name="Negre B."/>
            <person name="Newfeld S."/>
            <person name="Nielsen R."/>
            <person name="Noor M.A."/>
            <person name="O'Grady P."/>
            <person name="Pachter L."/>
            <person name="Papaceit M."/>
            <person name="Parisi M.J."/>
            <person name="Parisi M."/>
            <person name="Parts L."/>
            <person name="Pedersen J.S."/>
            <person name="Pesole G."/>
            <person name="Phillippy A.M."/>
            <person name="Ponting C.P."/>
            <person name="Pop M."/>
            <person name="Porcelli D."/>
            <person name="Powell J.R."/>
            <person name="Prohaska S."/>
            <person name="Pruitt K."/>
            <person name="Puig M."/>
            <person name="Quesneville H."/>
            <person name="Ram K.R."/>
            <person name="Rand D."/>
            <person name="Rasmussen M.D."/>
            <person name="Reed L.K."/>
            <person name="Reenan R."/>
            <person name="Reily A."/>
            <person name="Remington K.A."/>
            <person name="Rieger T.T."/>
            <person name="Ritchie M.G."/>
            <person name="Robin C."/>
            <person name="Rogers Y.H."/>
            <person name="Rohde C."/>
            <person name="Rozas J."/>
            <person name="Rubenfield M.J."/>
            <person name="Ruiz A."/>
            <person name="Russo S."/>
            <person name="Salzberg S.L."/>
            <person name="Sanchez-Gracia A."/>
            <person name="Saranga D.J."/>
            <person name="Sato H."/>
            <person name="Schaeffer S.W."/>
            <person name="Schatz M.C."/>
            <person name="Schlenke T."/>
            <person name="Schwartz R."/>
            <person name="Segarra C."/>
            <person name="Singh R.S."/>
            <person name="Sirot L."/>
            <person name="Sirota M."/>
            <person name="Sisneros N.B."/>
            <person name="Smith C.D."/>
            <person name="Smith T.F."/>
            <person name="Spieth J."/>
            <person name="Stage D.E."/>
            <person name="Stark A."/>
            <person name="Stephan W."/>
            <person name="Strausberg R.L."/>
            <person name="Strempel S."/>
            <person name="Sturgill D."/>
            <person name="Sutton G."/>
            <person name="Sutton G.G."/>
            <person name="Tao W."/>
            <person name="Teichmann S."/>
            <person name="Tobari Y.N."/>
            <person name="Tomimura Y."/>
            <person name="Tsolas J.M."/>
            <person name="Valente V.L."/>
            <person name="Venter E."/>
            <person name="Venter J.C."/>
            <person name="Vicario S."/>
            <person name="Vieira F.G."/>
            <person name="Vilella A.J."/>
            <person name="Villasante A."/>
            <person name="Walenz B."/>
            <person name="Wang J."/>
            <person name="Wasserman M."/>
            <person name="Watts T."/>
            <person name="Wilson D."/>
            <person name="Wilson R.K."/>
            <person name="Wing R.A."/>
            <person name="Wolfner M.F."/>
            <person name="Wong A."/>
            <person name="Wong G.K."/>
            <person name="Wu C.I."/>
            <person name="Wu G."/>
            <person name="Yamamoto D."/>
            <person name="Yang H.P."/>
            <person name="Yang S.P."/>
            <person name="Yorke J.A."/>
            <person name="Yoshida K."/>
            <person name="Zdobnov E."/>
            <person name="Zhang P."/>
            <person name="Zhang Y."/>
            <person name="Zimin A.V."/>
            <person name="Baldwin J."/>
            <person name="Abdouelleil A."/>
            <person name="Abdulkadir J."/>
            <person name="Abebe A."/>
            <person name="Abera B."/>
            <person name="Abreu J."/>
            <person name="Acer S.C."/>
            <person name="Aftuck L."/>
            <person name="Alexander A."/>
            <person name="An P."/>
            <person name="Anderson E."/>
            <person name="Anderson S."/>
            <person name="Arachi H."/>
            <person name="Azer M."/>
            <person name="Bachantsang P."/>
            <person name="Barry A."/>
            <person name="Bayul T."/>
            <person name="Berlin A."/>
            <person name="Bessette D."/>
            <person name="Bloom T."/>
            <person name="Blye J."/>
            <person name="Boguslavskiy L."/>
            <person name="Bonnet C."/>
            <person name="Boukhgalter B."/>
            <person name="Bourzgui I."/>
            <person name="Brown A."/>
            <person name="Cahill P."/>
            <person name="Channer S."/>
            <person name="Cheshatsang Y."/>
            <person name="Chuda L."/>
            <person name="Citroen M."/>
            <person name="Collymore A."/>
            <person name="Cooke P."/>
            <person name="Costello M."/>
            <person name="D'Aco K."/>
            <person name="Daza R."/>
            <person name="De Haan G."/>
            <person name="DeGray S."/>
            <person name="DeMaso C."/>
            <person name="Dhargay N."/>
            <person name="Dooley K."/>
            <person name="Dooley E."/>
            <person name="Doricent M."/>
            <person name="Dorje P."/>
            <person name="Dorjee K."/>
            <person name="Dupes A."/>
            <person name="Elong R."/>
            <person name="Falk J."/>
            <person name="Farina A."/>
            <person name="Faro S."/>
            <person name="Ferguson D."/>
            <person name="Fisher S."/>
            <person name="Foley C.D."/>
            <person name="Franke A."/>
            <person name="Friedrich D."/>
            <person name="Gadbois L."/>
            <person name="Gearin G."/>
            <person name="Gearin C.R."/>
            <person name="Giannoukos G."/>
            <person name="Goode T."/>
            <person name="Graham J."/>
            <person name="Grandbois E."/>
            <person name="Grewal S."/>
            <person name="Gyaltsen K."/>
            <person name="Hafez N."/>
            <person name="Hagos B."/>
            <person name="Hall J."/>
            <person name="Henson C."/>
            <person name="Hollinger A."/>
            <person name="Honan T."/>
            <person name="Huard M.D."/>
            <person name="Hughes L."/>
            <person name="Hurhula B."/>
            <person name="Husby M.E."/>
            <person name="Kamat A."/>
            <person name="Kanga B."/>
            <person name="Kashin S."/>
            <person name="Khazanovich D."/>
            <person name="Kisner P."/>
            <person name="Lance K."/>
            <person name="Lara M."/>
            <person name="Lee W."/>
            <person name="Lennon N."/>
            <person name="Letendre F."/>
            <person name="LeVine R."/>
            <person name="Lipovsky A."/>
            <person name="Liu X."/>
            <person name="Liu J."/>
            <person name="Liu S."/>
            <person name="Lokyitsang T."/>
            <person name="Lokyitsang Y."/>
            <person name="Lubonja R."/>
            <person name="Lui A."/>
            <person name="MacDonald P."/>
            <person name="Magnisalis V."/>
            <person name="Maru K."/>
            <person name="Matthews C."/>
            <person name="McCusker W."/>
            <person name="McDonough S."/>
            <person name="Mehta T."/>
            <person name="Meldrim J."/>
            <person name="Meneus L."/>
            <person name="Mihai O."/>
            <person name="Mihalev A."/>
            <person name="Mihova T."/>
            <person name="Mittelman R."/>
            <person name="Mlenga V."/>
            <person name="Montmayeur A."/>
            <person name="Mulrain L."/>
            <person name="Navidi A."/>
            <person name="Naylor J."/>
            <person name="Negash T."/>
            <person name="Nguyen T."/>
            <person name="Nguyen N."/>
            <person name="Nicol R."/>
            <person name="Norbu C."/>
            <person name="Norbu N."/>
            <person name="Novod N."/>
            <person name="O'Neill B."/>
            <person name="Osman S."/>
            <person name="Markiewicz E."/>
            <person name="Oyono O.L."/>
            <person name="Patti C."/>
            <person name="Phunkhang P."/>
            <person name="Pierre F."/>
            <person name="Priest M."/>
            <person name="Raghuraman S."/>
            <person name="Rege F."/>
            <person name="Reyes R."/>
            <person name="Rise C."/>
            <person name="Rogov P."/>
            <person name="Ross K."/>
            <person name="Ryan E."/>
            <person name="Settipalli S."/>
            <person name="Shea T."/>
            <person name="Sherpa N."/>
            <person name="Shi L."/>
            <person name="Shih D."/>
            <person name="Sparrow T."/>
            <person name="Spaulding J."/>
            <person name="Stalker J."/>
            <person name="Stange-Thomann N."/>
            <person name="Stavropoulos S."/>
            <person name="Stone C."/>
            <person name="Strader C."/>
            <person name="Tesfaye S."/>
            <person name="Thomson T."/>
            <person name="Thoulutsang Y."/>
            <person name="Thoulutsang D."/>
            <person name="Topham K."/>
            <person name="Topping I."/>
            <person name="Tsamla T."/>
            <person name="Vassiliev H."/>
            <person name="Vo A."/>
            <person name="Wangchuk T."/>
            <person name="Wangdi T."/>
            <person name="Weiand M."/>
            <person name="Wilkinson J."/>
            <person name="Wilson A."/>
            <person name="Yadav S."/>
            <person name="Young G."/>
            <person name="Yu Q."/>
            <person name="Zembek L."/>
            <person name="Zhong D."/>
            <person name="Zimmer A."/>
            <person name="Zwirko Z."/>
            <person name="Jaffe D.B."/>
            <person name="Alvarez P."/>
            <person name="Brockman W."/>
            <person name="Butler J."/>
            <person name="Chin C."/>
            <person name="Gnerre S."/>
            <person name="Grabherr M."/>
            <person name="Kleber M."/>
            <person name="Mauceli E."/>
            <person name="MacCallum I."/>
        </authorList>
    </citation>
    <scope>NUCLEOTIDE SEQUENCE [LARGE SCALE GENOMIC DNA]</scope>
    <source>
        <strain evidence="3">Tucson 15287-2541.00</strain>
    </source>
</reference>
<feature type="compositionally biased region" description="Acidic residues" evidence="1">
    <location>
        <begin position="14"/>
        <end position="30"/>
    </location>
</feature>
<evidence type="ECO:0000313" key="3">
    <source>
        <dbReference type="Proteomes" id="UP000001070"/>
    </source>
</evidence>